<proteinExistence type="predicted"/>
<dbReference type="AlphaFoldDB" id="A0A1X7SNN2"/>
<evidence type="ECO:0000313" key="1">
    <source>
        <dbReference type="EnsemblMetazoa" id="Aqu2.1.03695_001"/>
    </source>
</evidence>
<accession>A0A1X7SNN2</accession>
<protein>
    <submittedName>
        <fullName evidence="1">Uncharacterized protein</fullName>
    </submittedName>
</protein>
<dbReference type="EnsemblMetazoa" id="Aqu2.1.03695_001">
    <property type="protein sequence ID" value="Aqu2.1.03695_001"/>
    <property type="gene ID" value="Aqu2.1.03695"/>
</dbReference>
<dbReference type="InParanoid" id="A0A1X7SNN2"/>
<reference evidence="1" key="1">
    <citation type="submission" date="2017-05" db="UniProtKB">
        <authorList>
            <consortium name="EnsemblMetazoa"/>
        </authorList>
    </citation>
    <scope>IDENTIFICATION</scope>
</reference>
<organism evidence="1">
    <name type="scientific">Amphimedon queenslandica</name>
    <name type="common">Sponge</name>
    <dbReference type="NCBI Taxonomy" id="400682"/>
    <lineage>
        <taxon>Eukaryota</taxon>
        <taxon>Metazoa</taxon>
        <taxon>Porifera</taxon>
        <taxon>Demospongiae</taxon>
        <taxon>Heteroscleromorpha</taxon>
        <taxon>Haplosclerida</taxon>
        <taxon>Niphatidae</taxon>
        <taxon>Amphimedon</taxon>
    </lineage>
</organism>
<name>A0A1X7SNN2_AMPQE</name>
<sequence>FCNEILVRNPSEAPHSSNSIIEPAIPIDYDIEEEYSAMYDQFVDILAHAIEKDVFSTKLDAIKLYLAGRQPKNTEKIKKISDAVDLIALLRSYYSLSNVPALQSFAQHCQLDHIKQKLDDLLKRRDKFYENILVKDFAKKAIKDHKMCETDSTITFKVSWDENETLLKEFEIFLTRAFKSHKIYIRLRVVCQSLLTFVCSIPNWLVEEITNYVNKNKDYLISEGVVSITIDSVVIFNVEGGYAALMFYEPDDMVKFTAVPSSQLPALLKFLKKNNPYSEVALIHYFNFKSLHKFITLNFCNEPPTGWTVTLSDDH</sequence>